<feature type="transmembrane region" description="Helical" evidence="2">
    <location>
        <begin position="736"/>
        <end position="756"/>
    </location>
</feature>
<feature type="transmembrane region" description="Helical" evidence="2">
    <location>
        <begin position="673"/>
        <end position="690"/>
    </location>
</feature>
<feature type="transmembrane region" description="Helical" evidence="2">
    <location>
        <begin position="316"/>
        <end position="337"/>
    </location>
</feature>
<feature type="transmembrane region" description="Helical" evidence="2">
    <location>
        <begin position="648"/>
        <end position="667"/>
    </location>
</feature>
<dbReference type="Proteomes" id="UP000002220">
    <property type="component" value="Chromosome"/>
</dbReference>
<feature type="transmembrane region" description="Helical" evidence="2">
    <location>
        <begin position="608"/>
        <end position="627"/>
    </location>
</feature>
<feature type="region of interest" description="Disordered" evidence="1">
    <location>
        <begin position="105"/>
        <end position="125"/>
    </location>
</feature>
<dbReference type="Pfam" id="PF02517">
    <property type="entry name" value="Rce1-like"/>
    <property type="match status" value="1"/>
</dbReference>
<keyword evidence="2" id="KW-0472">Membrane</keyword>
<dbReference type="GO" id="GO:0004175">
    <property type="term" value="F:endopeptidase activity"/>
    <property type="evidence" value="ECO:0007669"/>
    <property type="project" value="UniProtKB-ARBA"/>
</dbReference>
<feature type="transmembrane region" description="Helical" evidence="2">
    <location>
        <begin position="440"/>
        <end position="461"/>
    </location>
</feature>
<feature type="domain" description="CAAX prenyl protease 2/Lysostaphin resistance protein A-like" evidence="3">
    <location>
        <begin position="618"/>
        <end position="709"/>
    </location>
</feature>
<evidence type="ECO:0000313" key="5">
    <source>
        <dbReference type="Proteomes" id="UP000002220"/>
    </source>
</evidence>
<evidence type="ECO:0000256" key="2">
    <source>
        <dbReference type="SAM" id="Phobius"/>
    </source>
</evidence>
<evidence type="ECO:0000256" key="1">
    <source>
        <dbReference type="SAM" id="MobiDB-lite"/>
    </source>
</evidence>
<dbReference type="GO" id="GO:0140359">
    <property type="term" value="F:ABC-type transporter activity"/>
    <property type="evidence" value="ECO:0007669"/>
    <property type="project" value="InterPro"/>
</dbReference>
<dbReference type="eggNOG" id="COG1266">
    <property type="taxonomic scope" value="Bacteria"/>
</dbReference>
<gene>
    <name evidence="4" type="ordered locus">Plim_0769</name>
</gene>
<feature type="compositionally biased region" description="Acidic residues" evidence="1">
    <location>
        <begin position="105"/>
        <end position="116"/>
    </location>
</feature>
<name>D5SRT0_PLAL2</name>
<keyword evidence="2" id="KW-0812">Transmembrane</keyword>
<dbReference type="PANTHER" id="PTHR43471">
    <property type="entry name" value="ABC TRANSPORTER PERMEASE"/>
    <property type="match status" value="1"/>
</dbReference>
<dbReference type="KEGG" id="plm:Plim_0769"/>
<sequence length="775" mass="84003">MHSPVERNSLMAPSTRQQSYSFYRQLARLWKLAQKELRETLRDRRTLLTLLVMPLITYPLVGSVLQKFMVSGLTAIERPVYRVVATDLELSQQVAAVLREADELEESQPAEIEDTAADASSPRDQILPGSPMLNGIEGLSTKSAPHQTTSGTQEFGETIRAKLRPDIRVVLPQDQNSTLDVKLLVEEGYADVGIRREEKGRWELVYAPQFTASQNAHATLLSRFKIVNQKFVDDLLAAQHPPARLPAATTDLVLKLSQGGPLVSIGALIPLMLILMTITGAVYPAIDLTAGERERGTLETLMAAPLPRLEILTAKYIAVVAVAMLTGAVNLFAMFVTLSSTGLSATLLGEDGITIGLILRLAAMLALFASFFSAALLAITSHARSFKEAQAYLIPLMIISLAPGVASLLPQFQLSPTMACIPVLNLVLATRDVFSATIDWSLLALTIGTTAIATGACLALAARSFGGDALLGVSQTSWREFFQRPQESTGLHKSSLPPVAGWVALLVVTPLFIVIGGLAGSLSSLTLEVRLLLNGLVTIALFAGVPGLMIFWNRWPPVRTLALQRPRFLALLLSSLAGLSLWIVLLQVESGMMSDARKEELVKLFGSLQIQIGAIPLPIKLLALAIIPAFCEEIFFRGLLFSAWRRSLGAWPTVILTGLVFGLFHILIRDAVVLERFLPTALLGILLGAVREKTNSLWPGILLHVLNNGTVLIFGQYAEALIAWGFDTRELKTLPVAWWLSALVISATSVGLLLSVGRPVRSTENETPLPQGLTV</sequence>
<proteinExistence type="predicted"/>
<dbReference type="PANTHER" id="PTHR43471:SF3">
    <property type="entry name" value="ABC TRANSPORTER PERMEASE PROTEIN NATB"/>
    <property type="match status" value="1"/>
</dbReference>
<feature type="transmembrane region" description="Helical" evidence="2">
    <location>
        <begin position="262"/>
        <end position="286"/>
    </location>
</feature>
<dbReference type="HOGENOM" id="CLU_022118_0_0_0"/>
<dbReference type="GO" id="GO:0080120">
    <property type="term" value="P:CAAX-box protein maturation"/>
    <property type="evidence" value="ECO:0007669"/>
    <property type="project" value="UniProtKB-ARBA"/>
</dbReference>
<dbReference type="EMBL" id="CP001744">
    <property type="protein sequence ID" value="ADG66614.1"/>
    <property type="molecule type" value="Genomic_DNA"/>
</dbReference>
<dbReference type="InterPro" id="IPR003675">
    <property type="entry name" value="Rce1/LyrA-like_dom"/>
</dbReference>
<keyword evidence="2" id="KW-1133">Transmembrane helix</keyword>
<organism evidence="4 5">
    <name type="scientific">Planctopirus limnophila (strain ATCC 43296 / DSM 3776 / IFAM 1008 / Mu 290)</name>
    <name type="common">Planctomyces limnophilus</name>
    <dbReference type="NCBI Taxonomy" id="521674"/>
    <lineage>
        <taxon>Bacteria</taxon>
        <taxon>Pseudomonadati</taxon>
        <taxon>Planctomycetota</taxon>
        <taxon>Planctomycetia</taxon>
        <taxon>Planctomycetales</taxon>
        <taxon>Planctomycetaceae</taxon>
        <taxon>Planctopirus</taxon>
    </lineage>
</organism>
<reference evidence="4 5" key="1">
    <citation type="journal article" date="2010" name="Stand. Genomic Sci.">
        <title>Complete genome sequence of Planctomyces limnophilus type strain (Mu 290).</title>
        <authorList>
            <person name="Labutti K."/>
            <person name="Sikorski J."/>
            <person name="Schneider S."/>
            <person name="Nolan M."/>
            <person name="Lucas S."/>
            <person name="Glavina Del Rio T."/>
            <person name="Tice H."/>
            <person name="Cheng J.F."/>
            <person name="Goodwin L."/>
            <person name="Pitluck S."/>
            <person name="Liolios K."/>
            <person name="Ivanova N."/>
            <person name="Mavromatis K."/>
            <person name="Mikhailova N."/>
            <person name="Pati A."/>
            <person name="Chen A."/>
            <person name="Palaniappan K."/>
            <person name="Land M."/>
            <person name="Hauser L."/>
            <person name="Chang Y.J."/>
            <person name="Jeffries C.D."/>
            <person name="Tindall B.J."/>
            <person name="Rohde M."/>
            <person name="Goker M."/>
            <person name="Woyke T."/>
            <person name="Bristow J."/>
            <person name="Eisen J.A."/>
            <person name="Markowitz V."/>
            <person name="Hugenholtz P."/>
            <person name="Kyrpides N.C."/>
            <person name="Klenk H.P."/>
            <person name="Lapidus A."/>
        </authorList>
    </citation>
    <scope>NUCLEOTIDE SEQUENCE [LARGE SCALE GENOMIC DNA]</scope>
    <source>
        <strain evidence="5">ATCC 43296 / DSM 3776 / IFAM 1008 / Mu 290</strain>
    </source>
</reference>
<dbReference type="Pfam" id="PF12679">
    <property type="entry name" value="ABC2_membrane_2"/>
    <property type="match status" value="1"/>
</dbReference>
<dbReference type="AlphaFoldDB" id="D5SRT0"/>
<feature type="transmembrane region" description="Helical" evidence="2">
    <location>
        <begin position="357"/>
        <end position="379"/>
    </location>
</feature>
<accession>D5SRT0</accession>
<dbReference type="eggNOG" id="COG1668">
    <property type="taxonomic scope" value="Bacteria"/>
</dbReference>
<dbReference type="NCBIfam" id="NF041647">
    <property type="entry name" value="ABC_perm_CPBP"/>
    <property type="match status" value="1"/>
</dbReference>
<dbReference type="STRING" id="521674.Plim_0769"/>
<feature type="transmembrane region" description="Helical" evidence="2">
    <location>
        <begin position="531"/>
        <end position="552"/>
    </location>
</feature>
<keyword evidence="5" id="KW-1185">Reference proteome</keyword>
<evidence type="ECO:0000313" key="4">
    <source>
        <dbReference type="EMBL" id="ADG66614.1"/>
    </source>
</evidence>
<dbReference type="GO" id="GO:0005886">
    <property type="term" value="C:plasma membrane"/>
    <property type="evidence" value="ECO:0007669"/>
    <property type="project" value="UniProtKB-SubCell"/>
</dbReference>
<feature type="transmembrane region" description="Helical" evidence="2">
    <location>
        <begin position="499"/>
        <end position="519"/>
    </location>
</feature>
<evidence type="ECO:0000259" key="3">
    <source>
        <dbReference type="Pfam" id="PF02517"/>
    </source>
</evidence>
<protein>
    <submittedName>
        <fullName evidence="4">Abortive infection protein</fullName>
    </submittedName>
</protein>
<feature type="transmembrane region" description="Helical" evidence="2">
    <location>
        <begin position="702"/>
        <end position="724"/>
    </location>
</feature>
<feature type="transmembrane region" description="Helical" evidence="2">
    <location>
        <begin position="568"/>
        <end position="588"/>
    </location>
</feature>
<feature type="transmembrane region" description="Helical" evidence="2">
    <location>
        <begin position="391"/>
        <end position="409"/>
    </location>
</feature>